<dbReference type="AlphaFoldDB" id="A0A1H9JSA2"/>
<dbReference type="RefSeq" id="WP_074645648.1">
    <property type="nucleotide sequence ID" value="NZ_AP025286.1"/>
</dbReference>
<proteinExistence type="predicted"/>
<evidence type="ECO:0000313" key="2">
    <source>
        <dbReference type="Proteomes" id="UP000182360"/>
    </source>
</evidence>
<gene>
    <name evidence="1" type="ORF">SAMN04487977_1154</name>
</gene>
<name>A0A1H9JSA2_9SPIR</name>
<evidence type="ECO:0000313" key="1">
    <source>
        <dbReference type="EMBL" id="SEQ89707.1"/>
    </source>
</evidence>
<dbReference type="SUPFAM" id="SSF52200">
    <property type="entry name" value="Toll/Interleukin receptor TIR domain"/>
    <property type="match status" value="1"/>
</dbReference>
<keyword evidence="2" id="KW-1185">Reference proteome</keyword>
<dbReference type="InterPro" id="IPR035897">
    <property type="entry name" value="Toll_tir_struct_dom_sf"/>
</dbReference>
<dbReference type="OrthoDB" id="122965at2"/>
<dbReference type="Gene3D" id="3.40.50.10140">
    <property type="entry name" value="Toll/interleukin-1 receptor homology (TIR) domain"/>
    <property type="match status" value="1"/>
</dbReference>
<protein>
    <submittedName>
        <fullName evidence="1">TIR domain-containing protein</fullName>
    </submittedName>
</protein>
<organism evidence="1 2">
    <name type="scientific">Treponema bryantii</name>
    <dbReference type="NCBI Taxonomy" id="163"/>
    <lineage>
        <taxon>Bacteria</taxon>
        <taxon>Pseudomonadati</taxon>
        <taxon>Spirochaetota</taxon>
        <taxon>Spirochaetia</taxon>
        <taxon>Spirochaetales</taxon>
        <taxon>Treponemataceae</taxon>
        <taxon>Treponema</taxon>
    </lineage>
</organism>
<sequence>MKVFISWSGDLSHKVAIVIRDWITSILQFVEPYVSSEDIDKGVRWSSDISKELDNSKFGILCVTKENFEAPWLNFEAGALGKSFESGRVSPFLFGIERSEVKGPILQFQSTIYDKDDVLKLIKSINQANIEKPLDEALIDKSFDLWWPKFKEELDKIEIKENSKTKKTQNKTDSVLEEILELSRRNQRLLNNPERLLPQEYLEMIVNRNRSYSGVRTYNHPVFRDLFLNYHELEDLVIQKLNLNPDITEENIKEIFEPLRRLGECIRYIERHSDFPNVKTGSRLRSFSTENFDNV</sequence>
<dbReference type="EMBL" id="FOFU01000015">
    <property type="protein sequence ID" value="SEQ89707.1"/>
    <property type="molecule type" value="Genomic_DNA"/>
</dbReference>
<accession>A0A1H9JSA2</accession>
<dbReference type="Proteomes" id="UP000182360">
    <property type="component" value="Unassembled WGS sequence"/>
</dbReference>
<reference evidence="1 2" key="1">
    <citation type="submission" date="2016-10" db="EMBL/GenBank/DDBJ databases">
        <authorList>
            <person name="de Groot N.N."/>
        </authorList>
    </citation>
    <scope>NUCLEOTIDE SEQUENCE [LARGE SCALE GENOMIC DNA]</scope>
    <source>
        <strain evidence="1 2">B25</strain>
    </source>
</reference>